<keyword evidence="1 3" id="KW-0378">Hydrolase</keyword>
<dbReference type="InterPro" id="IPR040527">
    <property type="entry name" value="Beta-sand_Porphyrn"/>
</dbReference>
<feature type="domain" description="Porphyranase beta-sandwich" evidence="5">
    <location>
        <begin position="307"/>
        <end position="392"/>
    </location>
</feature>
<gene>
    <name evidence="6" type="ORF">L3081_11800</name>
</gene>
<dbReference type="RefSeq" id="WP_242286331.1">
    <property type="nucleotide sequence ID" value="NZ_JAKKSL010000002.1"/>
</dbReference>
<keyword evidence="2 3" id="KW-0326">Glycosidase</keyword>
<evidence type="ECO:0000313" key="6">
    <source>
        <dbReference type="EMBL" id="MCI2283960.1"/>
    </source>
</evidence>
<dbReference type="Pfam" id="PF00150">
    <property type="entry name" value="Cellulase"/>
    <property type="match status" value="1"/>
</dbReference>
<dbReference type="Pfam" id="PF18206">
    <property type="entry name" value="Porphyrn_cat_1"/>
    <property type="match status" value="1"/>
</dbReference>
<evidence type="ECO:0000313" key="7">
    <source>
        <dbReference type="Proteomes" id="UP001139646"/>
    </source>
</evidence>
<organism evidence="6 7">
    <name type="scientific">Colwellia maritima</name>
    <dbReference type="NCBI Taxonomy" id="2912588"/>
    <lineage>
        <taxon>Bacteria</taxon>
        <taxon>Pseudomonadati</taxon>
        <taxon>Pseudomonadota</taxon>
        <taxon>Gammaproteobacteria</taxon>
        <taxon>Alteromonadales</taxon>
        <taxon>Colwelliaceae</taxon>
        <taxon>Colwellia</taxon>
    </lineage>
</organism>
<comment type="similarity">
    <text evidence="3">Belongs to the glycosyl hydrolase 5 (cellulase A) family.</text>
</comment>
<dbReference type="EMBL" id="JAKKSL010000002">
    <property type="protein sequence ID" value="MCI2283960.1"/>
    <property type="molecule type" value="Genomic_DNA"/>
</dbReference>
<proteinExistence type="inferred from homology"/>
<feature type="domain" description="Glycoside hydrolase family 5" evidence="4">
    <location>
        <begin position="68"/>
        <end position="205"/>
    </location>
</feature>
<accession>A0ABS9X1A7</accession>
<keyword evidence="7" id="KW-1185">Reference proteome</keyword>
<dbReference type="SUPFAM" id="SSF51445">
    <property type="entry name" value="(Trans)glycosidases"/>
    <property type="match status" value="1"/>
</dbReference>
<evidence type="ECO:0000256" key="2">
    <source>
        <dbReference type="ARBA" id="ARBA00023295"/>
    </source>
</evidence>
<evidence type="ECO:0000259" key="4">
    <source>
        <dbReference type="Pfam" id="PF00150"/>
    </source>
</evidence>
<evidence type="ECO:0000256" key="1">
    <source>
        <dbReference type="ARBA" id="ARBA00022801"/>
    </source>
</evidence>
<evidence type="ECO:0000259" key="5">
    <source>
        <dbReference type="Pfam" id="PF18206"/>
    </source>
</evidence>
<dbReference type="InterPro" id="IPR001547">
    <property type="entry name" value="Glyco_hydro_5"/>
</dbReference>
<dbReference type="CDD" id="cd21510">
    <property type="entry name" value="agarase_cat"/>
    <property type="match status" value="1"/>
</dbReference>
<sequence length="394" mass="44772">MIKGGQQHPYWPEGTSISPINGNTWSFSQTDTNAEPLGTATGHYMGLFLAKFFRNSDVESWEPKPKYFEIMNEPLYDLTTVRNPNNADYVSPKQVFDFHNTTKAEIRKIAENDDILVGGYTTAFPDFDKDNFQRWEERDKLFIDTSAAQMDFYSIHLYDFPCHQNTEKYRSGSNVEATLDMMENYSRIAIGSMKPYIISEYGAASHCVRNEGWSPRKDTYVLRATNSLLMSFLERPNVIAKTIPFIVVKAEWGRTDVPYGPRLMIQEFERSGVDTETDWVYSDLALFYNLWSEVNGTRVDTWSSDLDIQTDAYVDGDDAFIILNNLEFTDVEVKLNAYGLDTSNISSVTLKHLHTSDDAMEASSINESISNSLPNTITLDAEGTMIIKVTYAGI</sequence>
<protein>
    <submittedName>
        <fullName evidence="6">Cellulase family glycosylhydrolase</fullName>
    </submittedName>
</protein>
<evidence type="ECO:0000256" key="3">
    <source>
        <dbReference type="RuleBase" id="RU361153"/>
    </source>
</evidence>
<comment type="caution">
    <text evidence="6">The sequence shown here is derived from an EMBL/GenBank/DDBJ whole genome shotgun (WGS) entry which is preliminary data.</text>
</comment>
<dbReference type="Proteomes" id="UP001139646">
    <property type="component" value="Unassembled WGS sequence"/>
</dbReference>
<name>A0ABS9X1A7_9GAMM</name>
<reference evidence="6" key="1">
    <citation type="submission" date="2022-01" db="EMBL/GenBank/DDBJ databases">
        <title>Colwellia maritima, isolated from seawater.</title>
        <authorList>
            <person name="Kristyanto S."/>
            <person name="Jung J."/>
            <person name="Jeon C.O."/>
        </authorList>
    </citation>
    <scope>NUCLEOTIDE SEQUENCE</scope>
    <source>
        <strain evidence="6">MSW7</strain>
    </source>
</reference>
<dbReference type="InterPro" id="IPR017853">
    <property type="entry name" value="GH"/>
</dbReference>
<dbReference type="Gene3D" id="3.20.20.80">
    <property type="entry name" value="Glycosidases"/>
    <property type="match status" value="1"/>
</dbReference>